<feature type="region of interest" description="Disordered" evidence="1">
    <location>
        <begin position="931"/>
        <end position="1048"/>
    </location>
</feature>
<keyword evidence="3" id="KW-1185">Reference proteome</keyword>
<name>A0ABY9BWB2_VITVI</name>
<protein>
    <submittedName>
        <fullName evidence="2">Uncharacterized protein</fullName>
    </submittedName>
</protein>
<organism evidence="2 3">
    <name type="scientific">Vitis vinifera</name>
    <name type="common">Grape</name>
    <dbReference type="NCBI Taxonomy" id="29760"/>
    <lineage>
        <taxon>Eukaryota</taxon>
        <taxon>Viridiplantae</taxon>
        <taxon>Streptophyta</taxon>
        <taxon>Embryophyta</taxon>
        <taxon>Tracheophyta</taxon>
        <taxon>Spermatophyta</taxon>
        <taxon>Magnoliopsida</taxon>
        <taxon>eudicotyledons</taxon>
        <taxon>Gunneridae</taxon>
        <taxon>Pentapetalae</taxon>
        <taxon>rosids</taxon>
        <taxon>Vitales</taxon>
        <taxon>Vitaceae</taxon>
        <taxon>Viteae</taxon>
        <taxon>Vitis</taxon>
    </lineage>
</organism>
<gene>
    <name evidence="2" type="ORF">VitviT2T_006296</name>
</gene>
<sequence>MATETLLSDHHSPDKTMEKVFEETQTVKLEDVDPPKEVGGKDEEEKLDADGLAGSETPVNKLEETTGMQTKLPTAVEVKKVDDAPVVDVHVEADSEKIENCALNPESLSASGMGDGAVETQSGDPEKCIVVEKVENPSLVDVPAEVDLKVVENSVLDPESDSASKPGETPEEHSVDVLKVDDGPIVDIPTETGSKVVENSVLEPEPSSASEPGGENFERQLEAPKGDTTEVEKVDVVSVADVLVEAGPKVVENSVLEPESSPSEPIAVAAERLSEEHPTVVEKVDDATIVDVPCEASLEVVENSVPEPESSPSEPIGVAAERLSEEHPTVVEKVDDATIVDVPCEASLEVVENSVLEPESSPSKPIGVAAERLSEEHPTVVEKVDDATIVDVPCEASLEVVENSVLEPESSPSEPIGVAAEKLSEEHPTVVEKVDDAAIVDVLCEASLEVVENSVLEPESSPSEPIGVAAERLSEEHPTVVEKVDDATIVDVPCEASLEVVENSVLDPESSSASKPGDEMVESQREALEEHPVEVEKVDNIPIVDFPAEAGVKTIENSFVDAESLSPSEPGGATVQRQLEATNEHLTTEMVETQQQEQVAGEAIEQPEEKPSVGTAEPDSSIEAVDKLVEHLEVIPVKESELEVAKVPEAFSEAECKIAESPGLVNTVEGETGERAEVIKGVEGETEEIKPSESLGGEVMTSEGTMADKCEGNESLKEETSLDQEPVAYENSVPTNEEAQVDPKEEEGDSSTFDVIEKAAARATDKEEGGGDVVERLSKDETVVAAKVEQQKEEKNVKIEDSEGKNTKVEESIQTETAKTDDRNGSNFVAEVAEIDREQVSRDVEEVAEVKKLENVEEDIPLSVEADKKNVKIEDCEGKNTKVEESIQTETAKTDDRNGSNFVAEVAEIDREQVSRDVEVVAEVKKLENVEEDIPLSVEADKDKDGEGKLSEVDAKETVKTNADNLESAKTDGEIAKSNPPNLETLKNGDDSKTSAKPPKQDDSVKKHSNNLISKVKQSIVKVKKAITGKSPSPKALLPEAKGDEKVK</sequence>
<dbReference type="EMBL" id="CP126652">
    <property type="protein sequence ID" value="WJZ86882.1"/>
    <property type="molecule type" value="Genomic_DNA"/>
</dbReference>
<reference evidence="2 3" key="1">
    <citation type="journal article" date="2023" name="Hortic Res">
        <title>The complete reference genome for grapevine (Vitis vinifera L.) genetics and breeding.</title>
        <authorList>
            <person name="Shi X."/>
            <person name="Cao S."/>
            <person name="Wang X."/>
            <person name="Huang S."/>
            <person name="Wang Y."/>
            <person name="Liu Z."/>
            <person name="Liu W."/>
            <person name="Leng X."/>
            <person name="Peng Y."/>
            <person name="Wang N."/>
            <person name="Wang Y."/>
            <person name="Ma Z."/>
            <person name="Xu X."/>
            <person name="Zhang F."/>
            <person name="Xue H."/>
            <person name="Zhong H."/>
            <person name="Wang Y."/>
            <person name="Zhang K."/>
            <person name="Velt A."/>
            <person name="Avia K."/>
            <person name="Holtgrawe D."/>
            <person name="Grimplet J."/>
            <person name="Matus J.T."/>
            <person name="Ware D."/>
            <person name="Wu X."/>
            <person name="Wang H."/>
            <person name="Liu C."/>
            <person name="Fang Y."/>
            <person name="Rustenholz C."/>
            <person name="Cheng Z."/>
            <person name="Xiao H."/>
            <person name="Zhou Y."/>
        </authorList>
    </citation>
    <scope>NUCLEOTIDE SEQUENCE [LARGE SCALE GENOMIC DNA]</scope>
    <source>
        <strain evidence="3">cv. Pinot noir / PN40024</strain>
        <tissue evidence="2">Leaf</tissue>
    </source>
</reference>
<accession>A0ABY9BWB2</accession>
<feature type="compositionally biased region" description="Basic and acidic residues" evidence="1">
    <location>
        <begin position="216"/>
        <end position="230"/>
    </location>
</feature>
<feature type="region of interest" description="Disordered" evidence="1">
    <location>
        <begin position="684"/>
        <end position="752"/>
    </location>
</feature>
<feature type="region of interest" description="Disordered" evidence="1">
    <location>
        <begin position="790"/>
        <end position="825"/>
    </location>
</feature>
<feature type="compositionally biased region" description="Basic and acidic residues" evidence="1">
    <location>
        <begin position="987"/>
        <end position="1006"/>
    </location>
</feature>
<dbReference type="PANTHER" id="PTHR37729">
    <property type="entry name" value="NEUROFILAMENT PROTEIN-LIKE PROTEIN"/>
    <property type="match status" value="1"/>
</dbReference>
<proteinExistence type="predicted"/>
<feature type="region of interest" description="Disordered" evidence="1">
    <location>
        <begin position="23"/>
        <end position="68"/>
    </location>
</feature>
<feature type="compositionally biased region" description="Basic and acidic residues" evidence="1">
    <location>
        <begin position="516"/>
        <end position="532"/>
    </location>
</feature>
<feature type="region of interest" description="Disordered" evidence="1">
    <location>
        <begin position="504"/>
        <end position="532"/>
    </location>
</feature>
<feature type="compositionally biased region" description="Basic and acidic residues" evidence="1">
    <location>
        <begin position="28"/>
        <end position="44"/>
    </location>
</feature>
<feature type="compositionally biased region" description="Basic and acidic residues" evidence="1">
    <location>
        <begin position="706"/>
        <end position="720"/>
    </location>
</feature>
<evidence type="ECO:0000313" key="2">
    <source>
        <dbReference type="EMBL" id="WJZ86882.1"/>
    </source>
</evidence>
<feature type="region of interest" description="Disordered" evidence="1">
    <location>
        <begin position="596"/>
        <end position="620"/>
    </location>
</feature>
<dbReference type="Proteomes" id="UP001227230">
    <property type="component" value="Chromosome 5"/>
</dbReference>
<feature type="compositionally biased region" description="Basic and acidic residues" evidence="1">
    <location>
        <begin position="939"/>
        <end position="959"/>
    </location>
</feature>
<feature type="compositionally biased region" description="Basic and acidic residues" evidence="1">
    <location>
        <begin position="168"/>
        <end position="182"/>
    </location>
</feature>
<dbReference type="PANTHER" id="PTHR37729:SF1">
    <property type="entry name" value="NEUROFILAMENT PROTEIN-LIKE PROTEIN"/>
    <property type="match status" value="1"/>
</dbReference>
<feature type="region of interest" description="Disordered" evidence="1">
    <location>
        <begin position="151"/>
        <end position="230"/>
    </location>
</feature>
<feature type="region of interest" description="Disordered" evidence="1">
    <location>
        <begin position="880"/>
        <end position="900"/>
    </location>
</feature>
<feature type="compositionally biased region" description="Basic and acidic residues" evidence="1">
    <location>
        <begin position="790"/>
        <end position="811"/>
    </location>
</feature>
<evidence type="ECO:0000313" key="3">
    <source>
        <dbReference type="Proteomes" id="UP001227230"/>
    </source>
</evidence>
<evidence type="ECO:0000256" key="1">
    <source>
        <dbReference type="SAM" id="MobiDB-lite"/>
    </source>
</evidence>